<evidence type="ECO:0000256" key="1">
    <source>
        <dbReference type="ARBA" id="ARBA00008007"/>
    </source>
</evidence>
<dbReference type="Proteomes" id="UP000558113">
    <property type="component" value="Unassembled WGS sequence"/>
</dbReference>
<dbReference type="InterPro" id="IPR029057">
    <property type="entry name" value="PRTase-like"/>
</dbReference>
<dbReference type="EMBL" id="JAAAMU010000027">
    <property type="protein sequence ID" value="NBC73167.1"/>
    <property type="molecule type" value="Genomic_DNA"/>
</dbReference>
<dbReference type="PANTHER" id="PTHR47505">
    <property type="entry name" value="DNA UTILIZATION PROTEIN YHGH"/>
    <property type="match status" value="1"/>
</dbReference>
<dbReference type="AlphaFoldDB" id="A0A7X4YV90"/>
<sequence>MQGGFASLCHACYRSIPWIVRVHCPVCGRPANCPDCVRRTHAAIIVNRSAVRYDAIIREWLALYKYHGHEALEPLLGEMLTAAYRGLQAEYARQAPDAAPLRFDAVIPVPVSEPRLLERGFNQAERLAARLAASEQLTLHDVLRRTRHSGKQSIKSRGDRLRDTRNLFTTDGQAWDSLIHHVQVRSSSAIPPTSHCRLLLIDDIYTTGSTVHACADALATAMRQSSLGATLEIYCLTLARS</sequence>
<dbReference type="SUPFAM" id="SSF53271">
    <property type="entry name" value="PRTase-like"/>
    <property type="match status" value="1"/>
</dbReference>
<protein>
    <submittedName>
        <fullName evidence="2">ComF family protein</fullName>
    </submittedName>
</protein>
<dbReference type="CDD" id="cd06223">
    <property type="entry name" value="PRTases_typeI"/>
    <property type="match status" value="1"/>
</dbReference>
<dbReference type="InterPro" id="IPR051910">
    <property type="entry name" value="ComF/GntX_DNA_util-trans"/>
</dbReference>
<accession>A0A7X4YV90</accession>
<dbReference type="PANTHER" id="PTHR47505:SF1">
    <property type="entry name" value="DNA UTILIZATION PROTEIN YHGH"/>
    <property type="match status" value="1"/>
</dbReference>
<organism evidence="2 3">
    <name type="scientific">Paenibacillus sacheonensis</name>
    <dbReference type="NCBI Taxonomy" id="742054"/>
    <lineage>
        <taxon>Bacteria</taxon>
        <taxon>Bacillati</taxon>
        <taxon>Bacillota</taxon>
        <taxon>Bacilli</taxon>
        <taxon>Bacillales</taxon>
        <taxon>Paenibacillaceae</taxon>
        <taxon>Paenibacillus</taxon>
    </lineage>
</organism>
<dbReference type="OrthoDB" id="9779910at2"/>
<comment type="similarity">
    <text evidence="1">Belongs to the ComF/GntX family.</text>
</comment>
<dbReference type="Gene3D" id="3.40.50.2020">
    <property type="match status" value="1"/>
</dbReference>
<proteinExistence type="inferred from homology"/>
<gene>
    <name evidence="2" type="ORF">GT003_29755</name>
</gene>
<reference evidence="2 3" key="1">
    <citation type="submission" date="2020-01" db="EMBL/GenBank/DDBJ databases">
        <title>Paenibacillus soybeanensis sp. nov. isolated from the nodules of soybean (Glycine max(L.) Merr).</title>
        <authorList>
            <person name="Wang H."/>
        </authorList>
    </citation>
    <scope>NUCLEOTIDE SEQUENCE [LARGE SCALE GENOMIC DNA]</scope>
    <source>
        <strain evidence="2 3">DSM 23054</strain>
    </source>
</reference>
<name>A0A7X4YV90_9BACL</name>
<comment type="caution">
    <text evidence="2">The sequence shown here is derived from an EMBL/GenBank/DDBJ whole genome shotgun (WGS) entry which is preliminary data.</text>
</comment>
<evidence type="ECO:0000313" key="3">
    <source>
        <dbReference type="Proteomes" id="UP000558113"/>
    </source>
</evidence>
<evidence type="ECO:0000313" key="2">
    <source>
        <dbReference type="EMBL" id="NBC73167.1"/>
    </source>
</evidence>
<dbReference type="InterPro" id="IPR000836">
    <property type="entry name" value="PRTase_dom"/>
</dbReference>
<keyword evidence="3" id="KW-1185">Reference proteome</keyword>
<dbReference type="RefSeq" id="WP_161704882.1">
    <property type="nucleotide sequence ID" value="NZ_JAAAMU010000027.1"/>
</dbReference>